<proteinExistence type="predicted"/>
<sequence length="242" mass="27411">EEPVFVQQEAERDEEEVVATYFVDMDTEDINPKLQNGGVEVEIFHDFPGSLHPSQKQPELPEEHDQEMRHVKILETASKTSGELPIVQQEQQADQDKHKSSTIEELSTKIEKIIQQCCKVLGDNPEMLDKVDSAMNHILENTPMYVEFALNMLNSVKNQNQNTGSSSSNEDNPQQDRIYNPSDMPGSFPNNAPLFQFRSCPSSSRYSSRPTRLPPFPGSFPSTNNDLDSENYSSELSELQDM</sequence>
<protein>
    <submittedName>
        <fullName evidence="2">2135_t:CDS:1</fullName>
    </submittedName>
</protein>
<feature type="region of interest" description="Disordered" evidence="1">
    <location>
        <begin position="48"/>
        <end position="67"/>
    </location>
</feature>
<evidence type="ECO:0000256" key="1">
    <source>
        <dbReference type="SAM" id="MobiDB-lite"/>
    </source>
</evidence>
<feature type="compositionally biased region" description="Polar residues" evidence="1">
    <location>
        <begin position="220"/>
        <end position="242"/>
    </location>
</feature>
<organism evidence="2 3">
    <name type="scientific">Acaulospora morrowiae</name>
    <dbReference type="NCBI Taxonomy" id="94023"/>
    <lineage>
        <taxon>Eukaryota</taxon>
        <taxon>Fungi</taxon>
        <taxon>Fungi incertae sedis</taxon>
        <taxon>Mucoromycota</taxon>
        <taxon>Glomeromycotina</taxon>
        <taxon>Glomeromycetes</taxon>
        <taxon>Diversisporales</taxon>
        <taxon>Acaulosporaceae</taxon>
        <taxon>Acaulospora</taxon>
    </lineage>
</organism>
<dbReference type="AlphaFoldDB" id="A0A9N9J7K9"/>
<feature type="compositionally biased region" description="Low complexity" evidence="1">
    <location>
        <begin position="158"/>
        <end position="169"/>
    </location>
</feature>
<comment type="caution">
    <text evidence="2">The sequence shown here is derived from an EMBL/GenBank/DDBJ whole genome shotgun (WGS) entry which is preliminary data.</text>
</comment>
<feature type="region of interest" description="Disordered" evidence="1">
    <location>
        <begin position="158"/>
        <end position="242"/>
    </location>
</feature>
<name>A0A9N9J7K9_9GLOM</name>
<reference evidence="2" key="1">
    <citation type="submission" date="2021-06" db="EMBL/GenBank/DDBJ databases">
        <authorList>
            <person name="Kallberg Y."/>
            <person name="Tangrot J."/>
            <person name="Rosling A."/>
        </authorList>
    </citation>
    <scope>NUCLEOTIDE SEQUENCE</scope>
    <source>
        <strain evidence="2">CL551</strain>
    </source>
</reference>
<accession>A0A9N9J7K9</accession>
<dbReference type="OrthoDB" id="2400177at2759"/>
<gene>
    <name evidence="2" type="ORF">AMORRO_LOCUS16394</name>
</gene>
<evidence type="ECO:0000313" key="3">
    <source>
        <dbReference type="Proteomes" id="UP000789342"/>
    </source>
</evidence>
<dbReference type="EMBL" id="CAJVPV010044592">
    <property type="protein sequence ID" value="CAG8767727.1"/>
    <property type="molecule type" value="Genomic_DNA"/>
</dbReference>
<feature type="non-terminal residue" evidence="2">
    <location>
        <position position="1"/>
    </location>
</feature>
<feature type="compositionally biased region" description="Low complexity" evidence="1">
    <location>
        <begin position="198"/>
        <end position="211"/>
    </location>
</feature>
<dbReference type="Proteomes" id="UP000789342">
    <property type="component" value="Unassembled WGS sequence"/>
</dbReference>
<keyword evidence="3" id="KW-1185">Reference proteome</keyword>
<evidence type="ECO:0000313" key="2">
    <source>
        <dbReference type="EMBL" id="CAG8767727.1"/>
    </source>
</evidence>
<feature type="non-terminal residue" evidence="2">
    <location>
        <position position="242"/>
    </location>
</feature>